<evidence type="ECO:0000313" key="3">
    <source>
        <dbReference type="EMBL" id="PNH08071.1"/>
    </source>
</evidence>
<comment type="caution">
    <text evidence="3">The sequence shown here is derived from an EMBL/GenBank/DDBJ whole genome shotgun (WGS) entry which is preliminary data.</text>
</comment>
<dbReference type="EMBL" id="PGGS01000147">
    <property type="protein sequence ID" value="PNH08071.1"/>
    <property type="molecule type" value="Genomic_DNA"/>
</dbReference>
<organism evidence="3 4">
    <name type="scientific">Tetrabaena socialis</name>
    <dbReference type="NCBI Taxonomy" id="47790"/>
    <lineage>
        <taxon>Eukaryota</taxon>
        <taxon>Viridiplantae</taxon>
        <taxon>Chlorophyta</taxon>
        <taxon>core chlorophytes</taxon>
        <taxon>Chlorophyceae</taxon>
        <taxon>CS clade</taxon>
        <taxon>Chlamydomonadales</taxon>
        <taxon>Tetrabaenaceae</taxon>
        <taxon>Tetrabaena</taxon>
    </lineage>
</organism>
<keyword evidence="2" id="KW-0732">Signal</keyword>
<feature type="signal peptide" evidence="2">
    <location>
        <begin position="1"/>
        <end position="24"/>
    </location>
</feature>
<sequence length="604" mass="65128">MAPAGPLTLILTVLLFSVWRSSLAASLNVSADLLGVFFSSGEGPEGLGNAFGNATAPAGNATKHAALRSELSALLDVVQPHYTRLLLRAHELHQPGVASLLQDLLLLPASSPSTRKLAAGQDAGQPRSLVEQSAGEGVPEDRLSPTGAGTKPAHRRRRRSTEAGPAATADAVAYPDPKPLATRLSATSSPPVLAAWAARMSERLAALPPDLSYPVLRRLVAAAVVRAWLDGGGGVLADADEKAVRALLAQLHSLHLRGAAHRGIMDYQHVSKSGGTSWCHAAKMNGCRTQKFDRYFICQVRNFEDKVRWIDGNAHERLTGGKRVRWSLHGKPRSTTHPGCAERAAIMRDRNWTYYSNEYTLTGGEASMTGVEVCSPQFVTAILFRQPLKRLTSHLKFILLHYSRFMKMQEPPSADFFKTYANANATFWHGVAPAITDNYYARTLLGEAAWHEPVGGINASHLAAAQLVLTQFDIVVPLEAPAAVSSTLMSYGAGWPTTLQDVHDKDITNLQEQFSIDPVPYLPSEENLQHLYADQAVDVRLYELAVLLGRLDYLVYSTAAAGGAAAWPGMPPLNASSPEQNPAERLSQREVACGLLRGPQGSAS</sequence>
<proteinExistence type="predicted"/>
<name>A0A2J8A6B6_9CHLO</name>
<accession>A0A2J8A6B6</accession>
<dbReference type="OrthoDB" id="529273at2759"/>
<gene>
    <name evidence="3" type="ORF">TSOC_005420</name>
</gene>
<evidence type="ECO:0000256" key="1">
    <source>
        <dbReference type="SAM" id="MobiDB-lite"/>
    </source>
</evidence>
<keyword evidence="4" id="KW-1185">Reference proteome</keyword>
<evidence type="ECO:0000256" key="2">
    <source>
        <dbReference type="SAM" id="SignalP"/>
    </source>
</evidence>
<evidence type="ECO:0000313" key="4">
    <source>
        <dbReference type="Proteomes" id="UP000236333"/>
    </source>
</evidence>
<dbReference type="AlphaFoldDB" id="A0A2J8A6B6"/>
<protein>
    <submittedName>
        <fullName evidence="3">Uncharacterized protein</fullName>
    </submittedName>
</protein>
<dbReference type="Proteomes" id="UP000236333">
    <property type="component" value="Unassembled WGS sequence"/>
</dbReference>
<feature type="region of interest" description="Disordered" evidence="1">
    <location>
        <begin position="115"/>
        <end position="174"/>
    </location>
</feature>
<reference evidence="3 4" key="1">
    <citation type="journal article" date="2017" name="Mol. Biol. Evol.">
        <title>The 4-celled Tetrabaena socialis nuclear genome reveals the essential components for genetic control of cell number at the origin of multicellularity in the volvocine lineage.</title>
        <authorList>
            <person name="Featherston J."/>
            <person name="Arakaki Y."/>
            <person name="Hanschen E.R."/>
            <person name="Ferris P.J."/>
            <person name="Michod R.E."/>
            <person name="Olson B.J.S.C."/>
            <person name="Nozaki H."/>
            <person name="Durand P.M."/>
        </authorList>
    </citation>
    <scope>NUCLEOTIDE SEQUENCE [LARGE SCALE GENOMIC DNA]</scope>
    <source>
        <strain evidence="3 4">NIES-571</strain>
    </source>
</reference>
<feature type="chain" id="PRO_5014375288" evidence="2">
    <location>
        <begin position="25"/>
        <end position="604"/>
    </location>
</feature>